<evidence type="ECO:0000256" key="5">
    <source>
        <dbReference type="ARBA" id="ARBA00022605"/>
    </source>
</evidence>
<evidence type="ECO:0000259" key="12">
    <source>
        <dbReference type="SMART" id="SM01002"/>
    </source>
</evidence>
<evidence type="ECO:0000256" key="1">
    <source>
        <dbReference type="ARBA" id="ARBA00004884"/>
    </source>
</evidence>
<keyword evidence="7" id="KW-1015">Disulfide bond</keyword>
<dbReference type="GO" id="GO:0019878">
    <property type="term" value="P:lysine biosynthetic process via aminoadipic acid"/>
    <property type="evidence" value="ECO:0007669"/>
    <property type="project" value="UniProtKB-UniPathway"/>
</dbReference>
<dbReference type="OrthoDB" id="1141481at2"/>
<keyword evidence="5" id="KW-0028">Amino-acid biosynthesis</keyword>
<dbReference type="UniPathway" id="UPA00033">
    <property type="reaction ID" value="UER00034"/>
</dbReference>
<feature type="active site" description="Proton acceptor" evidence="10">
    <location>
        <position position="72"/>
    </location>
</feature>
<evidence type="ECO:0000259" key="13">
    <source>
        <dbReference type="SMART" id="SM01003"/>
    </source>
</evidence>
<dbReference type="PIRSF" id="PIRSF018250">
    <property type="entry name" value="Saccharopine_DH_Lys"/>
    <property type="match status" value="1"/>
</dbReference>
<feature type="binding site" evidence="11">
    <location>
        <position position="268"/>
    </location>
    <ligand>
        <name>NAD(+)</name>
        <dbReference type="ChEBI" id="CHEBI:57540"/>
    </ligand>
</feature>
<proteinExistence type="predicted"/>
<dbReference type="CDD" id="cd05199">
    <property type="entry name" value="SDH_like"/>
    <property type="match status" value="1"/>
</dbReference>
<evidence type="ECO:0000256" key="10">
    <source>
        <dbReference type="PIRSR" id="PIRSR018250-1"/>
    </source>
</evidence>
<dbReference type="InterPro" id="IPR051168">
    <property type="entry name" value="AASS"/>
</dbReference>
<keyword evidence="15" id="KW-1185">Reference proteome</keyword>
<dbReference type="GO" id="GO:0004754">
    <property type="term" value="F:saccharopine dehydrogenase (NAD+, L-lysine-forming) activity"/>
    <property type="evidence" value="ECO:0007669"/>
    <property type="project" value="UniProtKB-EC"/>
</dbReference>
<evidence type="ECO:0000313" key="15">
    <source>
        <dbReference type="Proteomes" id="UP000249248"/>
    </source>
</evidence>
<dbReference type="Pfam" id="PF01262">
    <property type="entry name" value="AlaDh_PNT_C"/>
    <property type="match status" value="1"/>
</dbReference>
<dbReference type="Gene3D" id="3.40.50.720">
    <property type="entry name" value="NAD(P)-binding Rossmann-like Domain"/>
    <property type="match status" value="2"/>
</dbReference>
<gene>
    <name evidence="14" type="ORF">DNU06_14365</name>
</gene>
<evidence type="ECO:0000256" key="4">
    <source>
        <dbReference type="ARBA" id="ARBA00021221"/>
    </source>
</evidence>
<feature type="binding site" evidence="11">
    <location>
        <position position="224"/>
    </location>
    <ligand>
        <name>NAD(+)</name>
        <dbReference type="ChEBI" id="CHEBI:57540"/>
    </ligand>
</feature>
<dbReference type="AlphaFoldDB" id="A0A2W1NAW3"/>
<dbReference type="SMART" id="SM01002">
    <property type="entry name" value="AlaDh_PNT_C"/>
    <property type="match status" value="1"/>
</dbReference>
<dbReference type="InterPro" id="IPR027281">
    <property type="entry name" value="Lys1"/>
</dbReference>
<evidence type="ECO:0000256" key="7">
    <source>
        <dbReference type="ARBA" id="ARBA00023157"/>
    </source>
</evidence>
<keyword evidence="6" id="KW-0560">Oxidoreductase</keyword>
<organism evidence="14 15">
    <name type="scientific">Putridiphycobacter roseus</name>
    <dbReference type="NCBI Taxonomy" id="2219161"/>
    <lineage>
        <taxon>Bacteria</taxon>
        <taxon>Pseudomonadati</taxon>
        <taxon>Bacteroidota</taxon>
        <taxon>Flavobacteriia</taxon>
        <taxon>Flavobacteriales</taxon>
        <taxon>Crocinitomicaceae</taxon>
        <taxon>Putridiphycobacter</taxon>
    </lineage>
</organism>
<keyword evidence="11" id="KW-0520">NAD</keyword>
<dbReference type="InterPro" id="IPR007698">
    <property type="entry name" value="AlaDH/PNT_NAD(H)-bd"/>
</dbReference>
<dbReference type="SMART" id="SM01003">
    <property type="entry name" value="AlaDh_PNT_N"/>
    <property type="match status" value="1"/>
</dbReference>
<comment type="catalytic activity">
    <reaction evidence="9">
        <text>L-saccharopine + NAD(+) + H2O = L-lysine + 2-oxoglutarate + NADH + H(+)</text>
        <dbReference type="Rhea" id="RHEA:12440"/>
        <dbReference type="ChEBI" id="CHEBI:15377"/>
        <dbReference type="ChEBI" id="CHEBI:15378"/>
        <dbReference type="ChEBI" id="CHEBI:16810"/>
        <dbReference type="ChEBI" id="CHEBI:32551"/>
        <dbReference type="ChEBI" id="CHEBI:57540"/>
        <dbReference type="ChEBI" id="CHEBI:57945"/>
        <dbReference type="ChEBI" id="CHEBI:57951"/>
        <dbReference type="EC" id="1.5.1.7"/>
    </reaction>
</comment>
<dbReference type="PANTHER" id="PTHR11133">
    <property type="entry name" value="SACCHAROPINE DEHYDROGENASE"/>
    <property type="match status" value="1"/>
</dbReference>
<feature type="active site" description="Proton donor" evidence="10">
    <location>
        <position position="90"/>
    </location>
</feature>
<evidence type="ECO:0000256" key="9">
    <source>
        <dbReference type="ARBA" id="ARBA00047860"/>
    </source>
</evidence>
<comment type="caution">
    <text evidence="14">The sequence shown here is derived from an EMBL/GenBank/DDBJ whole genome shotgun (WGS) entry which is preliminary data.</text>
</comment>
<reference evidence="14 15" key="1">
    <citation type="submission" date="2018-06" db="EMBL/GenBank/DDBJ databases">
        <title>The draft genome sequence of Crocinitomix sp. SM1701.</title>
        <authorList>
            <person name="Zhang X."/>
        </authorList>
    </citation>
    <scope>NUCLEOTIDE SEQUENCE [LARGE SCALE GENOMIC DNA]</scope>
    <source>
        <strain evidence="14 15">SM1701</strain>
    </source>
</reference>
<dbReference type="InterPro" id="IPR007886">
    <property type="entry name" value="AlaDH/PNT_N"/>
</dbReference>
<feature type="binding site" evidence="11">
    <location>
        <begin position="187"/>
        <end position="188"/>
    </location>
    <ligand>
        <name>NAD(+)</name>
        <dbReference type="ChEBI" id="CHEBI:57540"/>
    </ligand>
</feature>
<comment type="pathway">
    <text evidence="1">Amino-acid biosynthesis; L-lysine biosynthesis via AAA pathway; L-lysine from L-alpha-aminoadipate (fungal route): step 3/3.</text>
</comment>
<feature type="domain" description="Alanine dehydrogenase/pyridine nucleotide transhydrogenase NAD(H)-binding" evidence="12">
    <location>
        <begin position="160"/>
        <end position="338"/>
    </location>
</feature>
<evidence type="ECO:0000256" key="11">
    <source>
        <dbReference type="PIRSR" id="PIRSR018250-3"/>
    </source>
</evidence>
<dbReference type="EC" id="1.5.1.7" evidence="3"/>
<name>A0A2W1NAW3_9FLAO</name>
<evidence type="ECO:0000256" key="8">
    <source>
        <dbReference type="ARBA" id="ARBA00033228"/>
    </source>
</evidence>
<evidence type="ECO:0000256" key="3">
    <source>
        <dbReference type="ARBA" id="ARBA00012847"/>
    </source>
</evidence>
<evidence type="ECO:0000256" key="2">
    <source>
        <dbReference type="ARBA" id="ARBA00011245"/>
    </source>
</evidence>
<comment type="subunit">
    <text evidence="2">Monomer.</text>
</comment>
<sequence length="403" mass="45260">MKLGIIREGKTPPDKRVPLTPAQCATIAQQYPHVDIVVQSSKVRKIKDEAYIAAGIKVVDDVSDCDILMGVKEVNKADLIPNKTYLFFSHTYKKQPYNRALLQTILDKKIQLVDYEVLTNKNETRLIGFGRYAGIVGTYNGFLAFGKKQQTYDLKPANLCEDRVEMEGELSKVVLPKDTKIVLTGYGRVGHGAREILEKLKLKEVNAADFLNKTFEEPVYTQLDVDDYFEKSDGSNFDRYAFYASGIGHKSTFKRYLKTADMYIACHYWGATSPFIFTREDLKDPAIKTKVVADISCDIDGPVASTIRPSTIAEPLYGYNPTTEKEDDYQKEGVICVMAVDNLPCELPKDASEDFGNELLKNILPSLFGKDEDGIIERASETNLNGELTPKFAYLKEYLAGIE</sequence>
<dbReference type="Pfam" id="PF05222">
    <property type="entry name" value="AlaDh_PNT_N"/>
    <property type="match status" value="1"/>
</dbReference>
<evidence type="ECO:0000256" key="6">
    <source>
        <dbReference type="ARBA" id="ARBA00023002"/>
    </source>
</evidence>
<accession>A0A2W1NAW3</accession>
<protein>
    <recommendedName>
        <fullName evidence="4">Saccharopine dehydrogenase [NAD(+), L-lysine-forming]</fullName>
        <ecNumber evidence="3">1.5.1.7</ecNumber>
    </recommendedName>
    <alternativeName>
        <fullName evidence="8">Lysine--2-oxoglutarate reductase</fullName>
    </alternativeName>
</protein>
<dbReference type="PANTHER" id="PTHR11133:SF22">
    <property type="entry name" value="ALPHA-AMINOADIPIC SEMIALDEHYDE SYNTHASE, MITOCHONDRIAL"/>
    <property type="match status" value="1"/>
</dbReference>
<evidence type="ECO:0000313" key="14">
    <source>
        <dbReference type="EMBL" id="PZE16193.1"/>
    </source>
</evidence>
<dbReference type="Proteomes" id="UP000249248">
    <property type="component" value="Unassembled WGS sequence"/>
</dbReference>
<dbReference type="SUPFAM" id="SSF52283">
    <property type="entry name" value="Formate/glycerate dehydrogenase catalytic domain-like"/>
    <property type="match status" value="1"/>
</dbReference>
<dbReference type="EMBL" id="QKSB01000011">
    <property type="protein sequence ID" value="PZE16193.1"/>
    <property type="molecule type" value="Genomic_DNA"/>
</dbReference>
<feature type="domain" description="Alanine dehydrogenase/pyridine nucleotide transhydrogenase N-terminal" evidence="13">
    <location>
        <begin position="4"/>
        <end position="136"/>
    </location>
</feature>